<sequence>MRFITKVLGSAGILMIVAATIRWSFVYFDLSQLIQANIIGIIFIGFAFIYEWIKNKDVEDSIRDKKIKKMKEEIKKEILDYISS</sequence>
<proteinExistence type="predicted"/>
<keyword evidence="1" id="KW-0812">Transmembrane</keyword>
<gene>
    <name evidence="2" type="ORF">LCGC14_0476710</name>
</gene>
<evidence type="ECO:0000256" key="1">
    <source>
        <dbReference type="SAM" id="Phobius"/>
    </source>
</evidence>
<feature type="transmembrane region" description="Helical" evidence="1">
    <location>
        <begin position="7"/>
        <end position="28"/>
    </location>
</feature>
<protein>
    <submittedName>
        <fullName evidence="2">Uncharacterized protein</fullName>
    </submittedName>
</protein>
<organism evidence="2">
    <name type="scientific">marine sediment metagenome</name>
    <dbReference type="NCBI Taxonomy" id="412755"/>
    <lineage>
        <taxon>unclassified sequences</taxon>
        <taxon>metagenomes</taxon>
        <taxon>ecological metagenomes</taxon>
    </lineage>
</organism>
<dbReference type="AlphaFoldDB" id="A0A0F9VJG3"/>
<reference evidence="2" key="1">
    <citation type="journal article" date="2015" name="Nature">
        <title>Complex archaea that bridge the gap between prokaryotes and eukaryotes.</title>
        <authorList>
            <person name="Spang A."/>
            <person name="Saw J.H."/>
            <person name="Jorgensen S.L."/>
            <person name="Zaremba-Niedzwiedzka K."/>
            <person name="Martijn J."/>
            <person name="Lind A.E."/>
            <person name="van Eijk R."/>
            <person name="Schleper C."/>
            <person name="Guy L."/>
            <person name="Ettema T.J."/>
        </authorList>
    </citation>
    <scope>NUCLEOTIDE SEQUENCE</scope>
</reference>
<comment type="caution">
    <text evidence="2">The sequence shown here is derived from an EMBL/GenBank/DDBJ whole genome shotgun (WGS) entry which is preliminary data.</text>
</comment>
<dbReference type="EMBL" id="LAZR01000513">
    <property type="protein sequence ID" value="KKN65968.1"/>
    <property type="molecule type" value="Genomic_DNA"/>
</dbReference>
<keyword evidence="1" id="KW-0472">Membrane</keyword>
<evidence type="ECO:0000313" key="2">
    <source>
        <dbReference type="EMBL" id="KKN65968.1"/>
    </source>
</evidence>
<feature type="transmembrane region" description="Helical" evidence="1">
    <location>
        <begin position="34"/>
        <end position="53"/>
    </location>
</feature>
<name>A0A0F9VJG3_9ZZZZ</name>
<keyword evidence="1" id="KW-1133">Transmembrane helix</keyword>
<accession>A0A0F9VJG3</accession>